<evidence type="ECO:0000313" key="12">
    <source>
        <dbReference type="EMBL" id="PNR50913.1"/>
    </source>
</evidence>
<dbReference type="GO" id="GO:0043565">
    <property type="term" value="F:sequence-specific DNA binding"/>
    <property type="evidence" value="ECO:0007669"/>
    <property type="project" value="InterPro"/>
</dbReference>
<dbReference type="Proteomes" id="UP000006727">
    <property type="component" value="Chromosome 7"/>
</dbReference>
<feature type="coiled-coil region" evidence="9">
    <location>
        <begin position="153"/>
        <end position="194"/>
    </location>
</feature>
<dbReference type="Gramene" id="Pp3c7_7720V3.5">
    <property type="protein sequence ID" value="Pp3c7_7720V3.5"/>
    <property type="gene ID" value="Pp3c7_7720"/>
</dbReference>
<dbReference type="Gramene" id="Pp3c7_7720V3.1">
    <property type="protein sequence ID" value="Pp3c7_7720V3.1"/>
    <property type="gene ID" value="Pp3c7_7720"/>
</dbReference>
<dbReference type="InterPro" id="IPR036388">
    <property type="entry name" value="WH-like_DNA-bd_sf"/>
</dbReference>
<comment type="subcellular location">
    <subcellularLocation>
        <location evidence="1">Nucleus</location>
    </subcellularLocation>
</comment>
<proteinExistence type="inferred from homology"/>
<keyword evidence="3" id="KW-0805">Transcription regulation</keyword>
<dbReference type="PaxDb" id="3218-PP1S42_157V6.1"/>
<dbReference type="Pfam" id="PF00447">
    <property type="entry name" value="HSF_DNA-bind"/>
    <property type="match status" value="1"/>
</dbReference>
<dbReference type="EnsemblPlants" id="Pp3c7_7720V3.5">
    <property type="protein sequence ID" value="Pp3c7_7720V3.5"/>
    <property type="gene ID" value="Pp3c7_7720"/>
</dbReference>
<dbReference type="InterPro" id="IPR036390">
    <property type="entry name" value="WH_DNA-bd_sf"/>
</dbReference>
<evidence type="ECO:0000256" key="1">
    <source>
        <dbReference type="ARBA" id="ARBA00004123"/>
    </source>
</evidence>
<dbReference type="GO" id="GO:0034605">
    <property type="term" value="P:cellular response to heat"/>
    <property type="evidence" value="ECO:0000318"/>
    <property type="project" value="GO_Central"/>
</dbReference>
<comment type="similarity">
    <text evidence="8">Belongs to the HSF family.</text>
</comment>
<dbReference type="GO" id="GO:0003700">
    <property type="term" value="F:DNA-binding transcription factor activity"/>
    <property type="evidence" value="ECO:0000318"/>
    <property type="project" value="GO_Central"/>
</dbReference>
<accession>A0A2K1KAV6</accession>
<feature type="compositionally biased region" description="Basic and acidic residues" evidence="10">
    <location>
        <begin position="422"/>
        <end position="431"/>
    </location>
</feature>
<dbReference type="PRINTS" id="PR00056">
    <property type="entry name" value="HSFDOMAIN"/>
</dbReference>
<dbReference type="Gene3D" id="1.10.10.10">
    <property type="entry name" value="Winged helix-like DNA-binding domain superfamily/Winged helix DNA-binding domain"/>
    <property type="match status" value="1"/>
</dbReference>
<dbReference type="EMBL" id="ABEU02000007">
    <property type="protein sequence ID" value="PNR50913.1"/>
    <property type="molecule type" value="Genomic_DNA"/>
</dbReference>
<dbReference type="STRING" id="3218.A0A2K1KAV6"/>
<dbReference type="SMART" id="SM00415">
    <property type="entry name" value="HSF"/>
    <property type="match status" value="1"/>
</dbReference>
<keyword evidence="14" id="KW-1185">Reference proteome</keyword>
<keyword evidence="6" id="KW-0804">Transcription</keyword>
<sequence>MGSETPWPSVETHDNAGKLALAAGIASANPAPQMDAPPQSSGPPPFLIKTYEMVEVSATDAIVSWSEVGNSFVVWNPPEFAQDLLPKYFKHNNFSSFVRQLNTYGFRKVDPDRWEFANEGFMRGKRDMLRSIRRRKPAVHTQQQQGSCVEVGKLGLEGEIERLKRDKNVLMLELVRLRQQQQSTERELQVMTQRFHVSEHRQQRMISFLTKAMQNPSFFAQFVSQQNENNQVVRKKRRLPIHEYGDMHESMSPESSIENQMVAFQPSELGEAGARARVIEMFRSSDSQPATESSRFEGLVREADTSPNSGDSNMLNRQPRATLELNTKLSGIFSSAPIVTDVSANESLEAPPTSPQTFDMARVLSGSRSERRDSGDSHEPEGNRGTATHEAEVQSARTDTAAHNSGFWEQFLTEDPQPVTRAEIDLEREPESETEDTPQDDENALQNSFDRPCVEFLSHQMGQLAPG</sequence>
<evidence type="ECO:0000313" key="13">
    <source>
        <dbReference type="EnsemblPlants" id="Pp3c7_7720V3.1"/>
    </source>
</evidence>
<feature type="compositionally biased region" description="Polar residues" evidence="10">
    <location>
        <begin position="284"/>
        <end position="293"/>
    </location>
</feature>
<keyword evidence="2" id="KW-0597">Phosphoprotein</keyword>
<dbReference type="SUPFAM" id="SSF46785">
    <property type="entry name" value="Winged helix' DNA-binding domain"/>
    <property type="match status" value="1"/>
</dbReference>
<protein>
    <recommendedName>
        <fullName evidence="11">HSF-type DNA-binding domain-containing protein</fullName>
    </recommendedName>
</protein>
<dbReference type="RefSeq" id="XP_024380709.1">
    <property type="nucleotide sequence ID" value="XM_024524941.2"/>
</dbReference>
<evidence type="ECO:0000256" key="7">
    <source>
        <dbReference type="ARBA" id="ARBA00023242"/>
    </source>
</evidence>
<feature type="domain" description="HSF-type DNA-binding" evidence="11">
    <location>
        <begin position="85"/>
        <end position="109"/>
    </location>
</feature>
<organism evidence="12">
    <name type="scientific">Physcomitrium patens</name>
    <name type="common">Spreading-leaved earth moss</name>
    <name type="synonym">Physcomitrella patens</name>
    <dbReference type="NCBI Taxonomy" id="3218"/>
    <lineage>
        <taxon>Eukaryota</taxon>
        <taxon>Viridiplantae</taxon>
        <taxon>Streptophyta</taxon>
        <taxon>Embryophyta</taxon>
        <taxon>Bryophyta</taxon>
        <taxon>Bryophytina</taxon>
        <taxon>Bryopsida</taxon>
        <taxon>Funariidae</taxon>
        <taxon>Funariales</taxon>
        <taxon>Funariaceae</taxon>
        <taxon>Physcomitrium</taxon>
    </lineage>
</organism>
<dbReference type="PROSITE" id="PS00434">
    <property type="entry name" value="HSF_DOMAIN"/>
    <property type="match status" value="1"/>
</dbReference>
<evidence type="ECO:0000256" key="9">
    <source>
        <dbReference type="SAM" id="Coils"/>
    </source>
</evidence>
<evidence type="ECO:0000256" key="2">
    <source>
        <dbReference type="ARBA" id="ARBA00022553"/>
    </source>
</evidence>
<dbReference type="InterPro" id="IPR000232">
    <property type="entry name" value="HSF_DNA-bd"/>
</dbReference>
<dbReference type="EnsemblPlants" id="Pp3c7_7720V3.1">
    <property type="protein sequence ID" value="Pp3c7_7720V3.1"/>
    <property type="gene ID" value="Pp3c7_7720"/>
</dbReference>
<reference evidence="12 14" key="1">
    <citation type="journal article" date="2008" name="Science">
        <title>The Physcomitrella genome reveals evolutionary insights into the conquest of land by plants.</title>
        <authorList>
            <person name="Rensing S."/>
            <person name="Lang D."/>
            <person name="Zimmer A."/>
            <person name="Terry A."/>
            <person name="Salamov A."/>
            <person name="Shapiro H."/>
            <person name="Nishiyama T."/>
            <person name="Perroud P.-F."/>
            <person name="Lindquist E."/>
            <person name="Kamisugi Y."/>
            <person name="Tanahashi T."/>
            <person name="Sakakibara K."/>
            <person name="Fujita T."/>
            <person name="Oishi K."/>
            <person name="Shin-I T."/>
            <person name="Kuroki Y."/>
            <person name="Toyoda A."/>
            <person name="Suzuki Y."/>
            <person name="Hashimoto A."/>
            <person name="Yamaguchi K."/>
            <person name="Sugano A."/>
            <person name="Kohara Y."/>
            <person name="Fujiyama A."/>
            <person name="Anterola A."/>
            <person name="Aoki S."/>
            <person name="Ashton N."/>
            <person name="Barbazuk W.B."/>
            <person name="Barker E."/>
            <person name="Bennetzen J."/>
            <person name="Bezanilla M."/>
            <person name="Blankenship R."/>
            <person name="Cho S.H."/>
            <person name="Dutcher S."/>
            <person name="Estelle M."/>
            <person name="Fawcett J.A."/>
            <person name="Gundlach H."/>
            <person name="Hanada K."/>
            <person name="Heyl A."/>
            <person name="Hicks K.A."/>
            <person name="Hugh J."/>
            <person name="Lohr M."/>
            <person name="Mayer K."/>
            <person name="Melkozernov A."/>
            <person name="Murata T."/>
            <person name="Nelson D."/>
            <person name="Pils B."/>
            <person name="Prigge M."/>
            <person name="Reiss B."/>
            <person name="Renner T."/>
            <person name="Rombauts S."/>
            <person name="Rushton P."/>
            <person name="Sanderfoot A."/>
            <person name="Schween G."/>
            <person name="Shiu S.-H."/>
            <person name="Stueber K."/>
            <person name="Theodoulou F.L."/>
            <person name="Tu H."/>
            <person name="Van de Peer Y."/>
            <person name="Verrier P.J."/>
            <person name="Waters E."/>
            <person name="Wood A."/>
            <person name="Yang L."/>
            <person name="Cove D."/>
            <person name="Cuming A."/>
            <person name="Hasebe M."/>
            <person name="Lucas S."/>
            <person name="Mishler D.B."/>
            <person name="Reski R."/>
            <person name="Grigoriev I."/>
            <person name="Quatrano R.S."/>
            <person name="Boore J.L."/>
        </authorList>
    </citation>
    <scope>NUCLEOTIDE SEQUENCE [LARGE SCALE GENOMIC DNA]</scope>
    <source>
        <strain evidence="13 14">cv. Gransden 2004</strain>
    </source>
</reference>
<keyword evidence="5" id="KW-0238">DNA-binding</keyword>
<evidence type="ECO:0000256" key="4">
    <source>
        <dbReference type="ARBA" id="ARBA00023016"/>
    </source>
</evidence>
<name>A0A2K1KAV6_PHYPA</name>
<keyword evidence="9" id="KW-0175">Coiled coil</keyword>
<gene>
    <name evidence="13" type="primary">LOC112284762</name>
    <name evidence="12" type="ORF">PHYPA_010099</name>
</gene>
<feature type="region of interest" description="Disordered" evidence="10">
    <location>
        <begin position="365"/>
        <end position="452"/>
    </location>
</feature>
<feature type="region of interest" description="Disordered" evidence="10">
    <location>
        <begin position="282"/>
        <end position="317"/>
    </location>
</feature>
<evidence type="ECO:0000256" key="3">
    <source>
        <dbReference type="ARBA" id="ARBA00023015"/>
    </source>
</evidence>
<dbReference type="AlphaFoldDB" id="A0A2K1KAV6"/>
<dbReference type="OMA" id="QETRSMM"/>
<feature type="compositionally biased region" description="Acidic residues" evidence="10">
    <location>
        <begin position="432"/>
        <end position="443"/>
    </location>
</feature>
<dbReference type="GO" id="GO:0005634">
    <property type="term" value="C:nucleus"/>
    <property type="evidence" value="ECO:0000318"/>
    <property type="project" value="GO_Central"/>
</dbReference>
<dbReference type="FunCoup" id="A0A2K1KAV6">
    <property type="interactions" value="1216"/>
</dbReference>
<evidence type="ECO:0000259" key="11">
    <source>
        <dbReference type="PROSITE" id="PS00434"/>
    </source>
</evidence>
<feature type="compositionally biased region" description="Basic and acidic residues" evidence="10">
    <location>
        <begin position="368"/>
        <end position="392"/>
    </location>
</feature>
<keyword evidence="4" id="KW-0346">Stress response</keyword>
<feature type="compositionally biased region" description="Polar residues" evidence="10">
    <location>
        <begin position="305"/>
        <end position="316"/>
    </location>
</feature>
<dbReference type="GeneID" id="112284762"/>
<evidence type="ECO:0000256" key="5">
    <source>
        <dbReference type="ARBA" id="ARBA00023125"/>
    </source>
</evidence>
<feature type="compositionally biased region" description="Basic and acidic residues" evidence="10">
    <location>
        <begin position="294"/>
        <end position="304"/>
    </location>
</feature>
<keyword evidence="7" id="KW-0539">Nucleus</keyword>
<dbReference type="OrthoDB" id="60033at2759"/>
<dbReference type="PANTHER" id="PTHR10015">
    <property type="entry name" value="HEAT SHOCK TRANSCRIPTION FACTOR"/>
    <property type="match status" value="1"/>
</dbReference>
<evidence type="ECO:0000313" key="14">
    <source>
        <dbReference type="Proteomes" id="UP000006727"/>
    </source>
</evidence>
<evidence type="ECO:0000256" key="8">
    <source>
        <dbReference type="RuleBase" id="RU004020"/>
    </source>
</evidence>
<reference evidence="12 14" key="2">
    <citation type="journal article" date="2018" name="Plant J.">
        <title>The Physcomitrella patens chromosome-scale assembly reveals moss genome structure and evolution.</title>
        <authorList>
            <person name="Lang D."/>
            <person name="Ullrich K.K."/>
            <person name="Murat F."/>
            <person name="Fuchs J."/>
            <person name="Jenkins J."/>
            <person name="Haas F.B."/>
            <person name="Piednoel M."/>
            <person name="Gundlach H."/>
            <person name="Van Bel M."/>
            <person name="Meyberg R."/>
            <person name="Vives C."/>
            <person name="Morata J."/>
            <person name="Symeonidi A."/>
            <person name="Hiss M."/>
            <person name="Muchero W."/>
            <person name="Kamisugi Y."/>
            <person name="Saleh O."/>
            <person name="Blanc G."/>
            <person name="Decker E.L."/>
            <person name="van Gessel N."/>
            <person name="Grimwood J."/>
            <person name="Hayes R.D."/>
            <person name="Graham S.W."/>
            <person name="Gunter L.E."/>
            <person name="McDaniel S.F."/>
            <person name="Hoernstein S.N.W."/>
            <person name="Larsson A."/>
            <person name="Li F.W."/>
            <person name="Perroud P.F."/>
            <person name="Phillips J."/>
            <person name="Ranjan P."/>
            <person name="Rokshar D.S."/>
            <person name="Rothfels C.J."/>
            <person name="Schneider L."/>
            <person name="Shu S."/>
            <person name="Stevenson D.W."/>
            <person name="Thummler F."/>
            <person name="Tillich M."/>
            <person name="Villarreal Aguilar J.C."/>
            <person name="Widiez T."/>
            <person name="Wong G.K."/>
            <person name="Wymore A."/>
            <person name="Zhang Y."/>
            <person name="Zimmer A.D."/>
            <person name="Quatrano R.S."/>
            <person name="Mayer K.F.X."/>
            <person name="Goodstein D."/>
            <person name="Casacuberta J.M."/>
            <person name="Vandepoele K."/>
            <person name="Reski R."/>
            <person name="Cuming A.C."/>
            <person name="Tuskan G.A."/>
            <person name="Maumus F."/>
            <person name="Salse J."/>
            <person name="Schmutz J."/>
            <person name="Rensing S.A."/>
        </authorList>
    </citation>
    <scope>NUCLEOTIDE SEQUENCE [LARGE SCALE GENOMIC DNA]</scope>
    <source>
        <strain evidence="13 14">cv. Gransden 2004</strain>
    </source>
</reference>
<reference evidence="13" key="3">
    <citation type="submission" date="2020-12" db="UniProtKB">
        <authorList>
            <consortium name="EnsemblPlants"/>
        </authorList>
    </citation>
    <scope>IDENTIFICATION</scope>
</reference>
<dbReference type="FunFam" id="1.10.10.10:FF:000057">
    <property type="entry name" value="Heat shock transcription factor 1"/>
    <property type="match status" value="1"/>
</dbReference>
<evidence type="ECO:0000256" key="10">
    <source>
        <dbReference type="SAM" id="MobiDB-lite"/>
    </source>
</evidence>
<dbReference type="KEGG" id="ppp:112284762"/>
<evidence type="ECO:0000256" key="6">
    <source>
        <dbReference type="ARBA" id="ARBA00023163"/>
    </source>
</evidence>
<dbReference type="PANTHER" id="PTHR10015:SF427">
    <property type="entry name" value="HEAT SHOCK FACTOR PROTEIN"/>
    <property type="match status" value="1"/>
</dbReference>